<reference evidence="2 3" key="1">
    <citation type="submission" date="2018-09" db="EMBL/GenBank/DDBJ databases">
        <title>Metagenome Assembled Genomes from an Advanced Water Purification Facility.</title>
        <authorList>
            <person name="Stamps B.W."/>
            <person name="Spear J.R."/>
        </authorList>
    </citation>
    <scope>NUCLEOTIDE SEQUENCE [LARGE SCALE GENOMIC DNA]</scope>
    <source>
        <strain evidence="2">Bin_29_2</strain>
    </source>
</reference>
<dbReference type="EMBL" id="SSGD01000061">
    <property type="protein sequence ID" value="TXI55917.1"/>
    <property type="molecule type" value="Genomic_DNA"/>
</dbReference>
<feature type="region of interest" description="Disordered" evidence="1">
    <location>
        <begin position="1"/>
        <end position="32"/>
    </location>
</feature>
<feature type="compositionally biased region" description="Basic and acidic residues" evidence="1">
    <location>
        <begin position="1"/>
        <end position="10"/>
    </location>
</feature>
<accession>A0A5C7Y290</accession>
<evidence type="ECO:0000313" key="3">
    <source>
        <dbReference type="Proteomes" id="UP000321797"/>
    </source>
</evidence>
<comment type="caution">
    <text evidence="2">The sequence shown here is derived from an EMBL/GenBank/DDBJ whole genome shotgun (WGS) entry which is preliminary data.</text>
</comment>
<sequence length="111" mass="12496">MIREPRDSAHRLKPRVRPSRASAGNRVPRDPRIGWKTRNRALLETARSRDPRIRDSALGLETARAAGNRAPRIRAWAGNARSAFRVLATAHCRDPRIDLYAAVLTAVIRAR</sequence>
<dbReference type="RefSeq" id="WP_276760763.1">
    <property type="nucleotide sequence ID" value="NZ_SSGD01000061.1"/>
</dbReference>
<dbReference type="Proteomes" id="UP000321797">
    <property type="component" value="Unassembled WGS sequence"/>
</dbReference>
<proteinExistence type="predicted"/>
<evidence type="ECO:0000256" key="1">
    <source>
        <dbReference type="SAM" id="MobiDB-lite"/>
    </source>
</evidence>
<evidence type="ECO:0000313" key="2">
    <source>
        <dbReference type="EMBL" id="TXI55917.1"/>
    </source>
</evidence>
<name>A0A5C7Y290_9MYCO</name>
<gene>
    <name evidence="2" type="ORF">E6Q54_11865</name>
</gene>
<organism evidence="2 3">
    <name type="scientific">Mycolicibacter arupensis</name>
    <dbReference type="NCBI Taxonomy" id="342002"/>
    <lineage>
        <taxon>Bacteria</taxon>
        <taxon>Bacillati</taxon>
        <taxon>Actinomycetota</taxon>
        <taxon>Actinomycetes</taxon>
        <taxon>Mycobacteriales</taxon>
        <taxon>Mycobacteriaceae</taxon>
        <taxon>Mycolicibacter</taxon>
    </lineage>
</organism>
<protein>
    <submittedName>
        <fullName evidence="2">Uncharacterized protein</fullName>
    </submittedName>
</protein>
<dbReference type="AlphaFoldDB" id="A0A5C7Y290"/>